<reference evidence="1 2" key="1">
    <citation type="submission" date="2017-07" db="EMBL/GenBank/DDBJ databases">
        <title>Draft Genome Sequences of Select Purple Nonsulfur Bacteria.</title>
        <authorList>
            <person name="Lasarre B."/>
            <person name="Mckinlay J.B."/>
        </authorList>
    </citation>
    <scope>NUCLEOTIDE SEQUENCE [LARGE SCALE GENOMIC DNA]</scope>
    <source>
        <strain evidence="1 2">DSM 11290</strain>
    </source>
</reference>
<dbReference type="Proteomes" id="UP000249299">
    <property type="component" value="Unassembled WGS sequence"/>
</dbReference>
<dbReference type="EMBL" id="NPEV01000045">
    <property type="protein sequence ID" value="RAI25550.1"/>
    <property type="molecule type" value="Genomic_DNA"/>
</dbReference>
<name>A0A327JGM2_9HYPH</name>
<sequence length="76" mass="8340">MNVVNPHRRTTVVGQCTRIGATSTDMYAAGCGPISADRNPTHTIIFAGIATQPCQQHPNGANYWRMAENLVWAVNW</sequence>
<organism evidence="1 2">
    <name type="scientific">Rhodobium orientis</name>
    <dbReference type="NCBI Taxonomy" id="34017"/>
    <lineage>
        <taxon>Bacteria</taxon>
        <taxon>Pseudomonadati</taxon>
        <taxon>Pseudomonadota</taxon>
        <taxon>Alphaproteobacteria</taxon>
        <taxon>Hyphomicrobiales</taxon>
        <taxon>Rhodobiaceae</taxon>
        <taxon>Rhodobium</taxon>
    </lineage>
</organism>
<protein>
    <submittedName>
        <fullName evidence="1">Uncharacterized protein</fullName>
    </submittedName>
</protein>
<keyword evidence="2" id="KW-1185">Reference proteome</keyword>
<dbReference type="AlphaFoldDB" id="A0A327JGM2"/>
<gene>
    <name evidence="1" type="ORF">CH339_17705</name>
</gene>
<accession>A0A327JGM2</accession>
<evidence type="ECO:0000313" key="2">
    <source>
        <dbReference type="Proteomes" id="UP000249299"/>
    </source>
</evidence>
<dbReference type="RefSeq" id="WP_170138571.1">
    <property type="nucleotide sequence ID" value="NZ_JACIGG010000029.1"/>
</dbReference>
<comment type="caution">
    <text evidence="1">The sequence shown here is derived from an EMBL/GenBank/DDBJ whole genome shotgun (WGS) entry which is preliminary data.</text>
</comment>
<evidence type="ECO:0000313" key="1">
    <source>
        <dbReference type="EMBL" id="RAI25550.1"/>
    </source>
</evidence>
<proteinExistence type="predicted"/>